<keyword evidence="5 12" id="KW-0328">Glycosyltransferase</keyword>
<comment type="caution">
    <text evidence="12">The sequence shown here is derived from an EMBL/GenBank/DDBJ whole genome shotgun (WGS) entry which is preliminary data.</text>
</comment>
<dbReference type="PANTHER" id="PTHR13036">
    <property type="entry name" value="BETA1,4 MANNOSYLTRANSFERASE"/>
    <property type="match status" value="1"/>
</dbReference>
<keyword evidence="9" id="KW-1133">Transmembrane helix</keyword>
<dbReference type="EC" id="2.4.1.142" evidence="3"/>
<dbReference type="EMBL" id="VSWC01000029">
    <property type="protein sequence ID" value="KAA1107424.1"/>
    <property type="molecule type" value="Genomic_DNA"/>
</dbReference>
<organism evidence="12 13">
    <name type="scientific">Puccinia graminis f. sp. tritici</name>
    <dbReference type="NCBI Taxonomy" id="56615"/>
    <lineage>
        <taxon>Eukaryota</taxon>
        <taxon>Fungi</taxon>
        <taxon>Dikarya</taxon>
        <taxon>Basidiomycota</taxon>
        <taxon>Pucciniomycotina</taxon>
        <taxon>Pucciniomycetes</taxon>
        <taxon>Pucciniales</taxon>
        <taxon>Pucciniaceae</taxon>
        <taxon>Puccinia</taxon>
    </lineage>
</organism>
<evidence type="ECO:0000256" key="1">
    <source>
        <dbReference type="ARBA" id="ARBA00004389"/>
    </source>
</evidence>
<gene>
    <name evidence="12" type="primary">ALG1_2</name>
    <name evidence="12" type="ORF">PGT21_013568</name>
</gene>
<protein>
    <recommendedName>
        <fullName evidence="4">Chitobiosyldiphosphodolichol beta-mannosyltransferase</fullName>
        <ecNumber evidence="3">2.4.1.142</ecNumber>
    </recommendedName>
</protein>
<evidence type="ECO:0000256" key="5">
    <source>
        <dbReference type="ARBA" id="ARBA00022676"/>
    </source>
</evidence>
<keyword evidence="13" id="KW-1185">Reference proteome</keyword>
<evidence type="ECO:0000256" key="8">
    <source>
        <dbReference type="ARBA" id="ARBA00022824"/>
    </source>
</evidence>
<dbReference type="InterPro" id="IPR026051">
    <property type="entry name" value="ALG1-like"/>
</dbReference>
<dbReference type="Proteomes" id="UP000324748">
    <property type="component" value="Unassembled WGS sequence"/>
</dbReference>
<evidence type="ECO:0000256" key="4">
    <source>
        <dbReference type="ARBA" id="ARBA00015841"/>
    </source>
</evidence>
<comment type="pathway">
    <text evidence="2">Protein modification; protein glycosylation.</text>
</comment>
<proteinExistence type="predicted"/>
<comment type="function">
    <text evidence="11">Participates in the formation of the lipid-linked precursor oligosaccharide for N-glycosylation. Involved in assembling the dolichol-pyrophosphate-GlcNAc(2)-Man(5) intermediate on the cytoplasmic surface of the ER.</text>
</comment>
<keyword evidence="10" id="KW-0472">Membrane</keyword>
<evidence type="ECO:0000256" key="7">
    <source>
        <dbReference type="ARBA" id="ARBA00022692"/>
    </source>
</evidence>
<evidence type="ECO:0000313" key="12">
    <source>
        <dbReference type="EMBL" id="KAA1107424.1"/>
    </source>
</evidence>
<evidence type="ECO:0000313" key="13">
    <source>
        <dbReference type="Proteomes" id="UP000324748"/>
    </source>
</evidence>
<comment type="subcellular location">
    <subcellularLocation>
        <location evidence="1">Endoplasmic reticulum membrane</location>
        <topology evidence="1">Single-pass membrane protein</topology>
    </subcellularLocation>
</comment>
<dbReference type="AlphaFoldDB" id="A0A5B0Q3F8"/>
<evidence type="ECO:0000256" key="9">
    <source>
        <dbReference type="ARBA" id="ARBA00022989"/>
    </source>
</evidence>
<sequence>MVQNPPAIPTLPIVQLVRLMIGSKLVIDWHNTAYSILALKFGTERHPMVRLAKWYIFSLFL</sequence>
<dbReference type="PANTHER" id="PTHR13036:SF0">
    <property type="entry name" value="CHITOBIOSYLDIPHOSPHODOLICHOL BETA-MANNOSYLTRANSFERASE"/>
    <property type="match status" value="1"/>
</dbReference>
<evidence type="ECO:0000256" key="3">
    <source>
        <dbReference type="ARBA" id="ARBA00012611"/>
    </source>
</evidence>
<keyword evidence="6 12" id="KW-0808">Transferase</keyword>
<reference evidence="12 13" key="1">
    <citation type="submission" date="2019-05" db="EMBL/GenBank/DDBJ databases">
        <title>Emergence of the Ug99 lineage of the wheat stem rust pathogen through somatic hybridization.</title>
        <authorList>
            <person name="Li F."/>
            <person name="Upadhyaya N.M."/>
            <person name="Sperschneider J."/>
            <person name="Matny O."/>
            <person name="Nguyen-Phuc H."/>
            <person name="Mago R."/>
            <person name="Raley C."/>
            <person name="Miller M.E."/>
            <person name="Silverstein K.A.T."/>
            <person name="Henningsen E."/>
            <person name="Hirsch C.D."/>
            <person name="Visser B."/>
            <person name="Pretorius Z.A."/>
            <person name="Steffenson B.J."/>
            <person name="Schwessinger B."/>
            <person name="Dodds P.N."/>
            <person name="Figueroa M."/>
        </authorList>
    </citation>
    <scope>NUCLEOTIDE SEQUENCE [LARGE SCALE GENOMIC DNA]</scope>
    <source>
        <strain evidence="12">21-0</strain>
    </source>
</reference>
<evidence type="ECO:0000256" key="11">
    <source>
        <dbReference type="ARBA" id="ARBA00024899"/>
    </source>
</evidence>
<evidence type="ECO:0000256" key="6">
    <source>
        <dbReference type="ARBA" id="ARBA00022679"/>
    </source>
</evidence>
<evidence type="ECO:0000256" key="10">
    <source>
        <dbReference type="ARBA" id="ARBA00023136"/>
    </source>
</evidence>
<keyword evidence="7" id="KW-0812">Transmembrane</keyword>
<accession>A0A5B0Q3F8</accession>
<dbReference type="GO" id="GO:0004578">
    <property type="term" value="F:chitobiosyldiphosphodolichol beta-mannosyltransferase activity"/>
    <property type="evidence" value="ECO:0007669"/>
    <property type="project" value="UniProtKB-EC"/>
</dbReference>
<keyword evidence="8" id="KW-0256">Endoplasmic reticulum</keyword>
<dbReference type="OrthoDB" id="614844at2759"/>
<name>A0A5B0Q3F8_PUCGR</name>
<dbReference type="GO" id="GO:0005789">
    <property type="term" value="C:endoplasmic reticulum membrane"/>
    <property type="evidence" value="ECO:0007669"/>
    <property type="project" value="UniProtKB-SubCell"/>
</dbReference>
<evidence type="ECO:0000256" key="2">
    <source>
        <dbReference type="ARBA" id="ARBA00004922"/>
    </source>
</evidence>